<protein>
    <submittedName>
        <fullName evidence="1">Uncharacterized protein</fullName>
    </submittedName>
</protein>
<name>A1VWS2_POLNA</name>
<accession>A1VWS2</accession>
<dbReference type="Proteomes" id="UP000000644">
    <property type="component" value="Plasmid pPNAP04"/>
</dbReference>
<geneLocation type="plasmid" evidence="1 2">
    <name>pPNAP04</name>
</geneLocation>
<gene>
    <name evidence="1" type="ordered locus">Pnap_4685</name>
</gene>
<dbReference type="Gene3D" id="3.40.50.1820">
    <property type="entry name" value="alpha/beta hydrolase"/>
    <property type="match status" value="1"/>
</dbReference>
<dbReference type="InterPro" id="IPR008886">
    <property type="entry name" value="UPF0227/Esterase_YqiA"/>
</dbReference>
<dbReference type="HOGENOM" id="CLU_114499_0_0_4"/>
<proteinExistence type="predicted"/>
<dbReference type="EMBL" id="CP000533">
    <property type="protein sequence ID" value="ABM40100.1"/>
    <property type="molecule type" value="Genomic_DNA"/>
</dbReference>
<dbReference type="OrthoDB" id="8903860at2"/>
<dbReference type="InterPro" id="IPR029058">
    <property type="entry name" value="AB_hydrolase_fold"/>
</dbReference>
<reference evidence="2" key="1">
    <citation type="journal article" date="2009" name="Environ. Microbiol.">
        <title>The genome of Polaromonas naphthalenivorans strain CJ2, isolated from coal tar-contaminated sediment, reveals physiological and metabolic versatility and evolution through extensive horizontal gene transfer.</title>
        <authorList>
            <person name="Yagi J.M."/>
            <person name="Sims D."/>
            <person name="Brettin T."/>
            <person name="Bruce D."/>
            <person name="Madsen E.L."/>
        </authorList>
    </citation>
    <scope>NUCLEOTIDE SEQUENCE [LARGE SCALE GENOMIC DNA]</scope>
    <source>
        <strain evidence="2">CJ2</strain>
        <plasmid evidence="2">Plasmid pPNAP04</plasmid>
    </source>
</reference>
<dbReference type="RefSeq" id="WP_011798471.1">
    <property type="nucleotide sequence ID" value="NC_008760.1"/>
</dbReference>
<dbReference type="AlphaFoldDB" id="A1VWS2"/>
<sequence>MKNVLAVFSHGKESGPLGSKIRALMRVAERQGAQTLSVNYREHPDGTAIDHDASGEADRRVAQLLATSLPAHDRLVLVGSSMGGYVATVASEHLKPDALFLLAPAFYLLGYACQDPVPYATSTLVVHSWGDDVVPPDNSIGFARQHRCALHLLDGDHRLDAALPAIEPLFGLFLEDILAADSAPPASAR</sequence>
<organism evidence="1 2">
    <name type="scientific">Polaromonas naphthalenivorans (strain CJ2)</name>
    <dbReference type="NCBI Taxonomy" id="365044"/>
    <lineage>
        <taxon>Bacteria</taxon>
        <taxon>Pseudomonadati</taxon>
        <taxon>Pseudomonadota</taxon>
        <taxon>Betaproteobacteria</taxon>
        <taxon>Burkholderiales</taxon>
        <taxon>Comamonadaceae</taxon>
        <taxon>Polaromonas</taxon>
    </lineage>
</organism>
<keyword evidence="1" id="KW-0614">Plasmid</keyword>
<dbReference type="KEGG" id="pna:Pnap_4685"/>
<evidence type="ECO:0000313" key="1">
    <source>
        <dbReference type="EMBL" id="ABM40100.1"/>
    </source>
</evidence>
<dbReference type="SUPFAM" id="SSF53474">
    <property type="entry name" value="alpha/beta-Hydrolases"/>
    <property type="match status" value="1"/>
</dbReference>
<evidence type="ECO:0000313" key="2">
    <source>
        <dbReference type="Proteomes" id="UP000000644"/>
    </source>
</evidence>
<keyword evidence="2" id="KW-1185">Reference proteome</keyword>
<dbReference type="Pfam" id="PF05728">
    <property type="entry name" value="UPF0227"/>
    <property type="match status" value="1"/>
</dbReference>